<accession>A0AA91T2I6</accession>
<dbReference type="InterPro" id="IPR036638">
    <property type="entry name" value="HLH_DNA-bd_sf"/>
</dbReference>
<proteinExistence type="predicted"/>
<dbReference type="Gene3D" id="4.10.280.10">
    <property type="entry name" value="Helix-loop-helix DNA-binding domain"/>
    <property type="match status" value="1"/>
</dbReference>
<dbReference type="PROSITE" id="PS50888">
    <property type="entry name" value="BHLH"/>
    <property type="match status" value="1"/>
</dbReference>
<organism evidence="3 4">
    <name type="scientific">Clavispora lusitaniae</name>
    <name type="common">Candida lusitaniae</name>
    <dbReference type="NCBI Taxonomy" id="36911"/>
    <lineage>
        <taxon>Eukaryota</taxon>
        <taxon>Fungi</taxon>
        <taxon>Dikarya</taxon>
        <taxon>Ascomycota</taxon>
        <taxon>Saccharomycotina</taxon>
        <taxon>Pichiomycetes</taxon>
        <taxon>Metschnikowiaceae</taxon>
        <taxon>Clavispora</taxon>
    </lineage>
</organism>
<dbReference type="Proteomes" id="UP000195602">
    <property type="component" value="Unassembled WGS sequence"/>
</dbReference>
<dbReference type="EMBL" id="LYUB02000006">
    <property type="protein sequence ID" value="OVF09110.1"/>
    <property type="molecule type" value="Genomic_DNA"/>
</dbReference>
<gene>
    <name evidence="3" type="ORF">A9F13_06g02596</name>
</gene>
<dbReference type="SMART" id="SM00353">
    <property type="entry name" value="HLH"/>
    <property type="match status" value="1"/>
</dbReference>
<dbReference type="InterPro" id="IPR011598">
    <property type="entry name" value="bHLH_dom"/>
</dbReference>
<comment type="caution">
    <text evidence="3">The sequence shown here is derived from an EMBL/GenBank/DDBJ whole genome shotgun (WGS) entry which is preliminary data.</text>
</comment>
<evidence type="ECO:0000256" key="1">
    <source>
        <dbReference type="SAM" id="MobiDB-lite"/>
    </source>
</evidence>
<evidence type="ECO:0000259" key="2">
    <source>
        <dbReference type="PROSITE" id="PS50888"/>
    </source>
</evidence>
<evidence type="ECO:0000313" key="4">
    <source>
        <dbReference type="Proteomes" id="UP000195602"/>
    </source>
</evidence>
<evidence type="ECO:0000313" key="3">
    <source>
        <dbReference type="EMBL" id="OVF09110.1"/>
    </source>
</evidence>
<dbReference type="Pfam" id="PF00010">
    <property type="entry name" value="HLH"/>
    <property type="match status" value="1"/>
</dbReference>
<dbReference type="AlphaFoldDB" id="A0AA91T2I6"/>
<sequence>MRLTAPPLLKTTIIQLNKDIDPEDNNYEILTNGYGDNTNREMVPTISYADEQPRKKRRRSSSLVDEEELAKRRHETKQLHSVIEKRRRIKINREFEALKYLIPACRSADTGKRSGTGNNNGAKIDGMYKLTILKAAVEYILYLHHVVKEQHDALSQVSDEYDYDVGFCDAALDVNQYRNIDHDFDFSELAMTAPMVRTTSSSRSRCETVAEVNEFEHNEGRQVRAKSDTAAFIAHKSQKASLPTPDVTPDMAPIFTLLAESEANGGASSRDNLLSTRAFSFESSSRGSVSSNTSPFTVPNKSSVKSTFHLPDAALASAATGPASVAGPRKMFFKTKVPATNTIQHVGDTEEVEPSRVEDATRALLTLRKPSIDNLLN</sequence>
<reference evidence="3 4" key="1">
    <citation type="submission" date="2017-04" db="EMBL/GenBank/DDBJ databases">
        <title>Draft genome of the yeast Clavispora lusitaniae type strain CBS 6936.</title>
        <authorList>
            <person name="Durrens P."/>
            <person name="Klopp C."/>
            <person name="Biteau N."/>
            <person name="Fitton-Ouhabi V."/>
            <person name="Dementhon K."/>
            <person name="Accoceberry I."/>
            <person name="Sherman D.J."/>
            <person name="Noel T."/>
        </authorList>
    </citation>
    <scope>NUCLEOTIDE SEQUENCE [LARGE SCALE GENOMIC DNA]</scope>
    <source>
        <strain evidence="3 4">CBS 6936</strain>
    </source>
</reference>
<dbReference type="PANTHER" id="PTHR46266:SF4">
    <property type="entry name" value="TRANSCRIPTION FACTOR TT8"/>
    <property type="match status" value="1"/>
</dbReference>
<feature type="domain" description="BHLH" evidence="2">
    <location>
        <begin position="75"/>
        <end position="143"/>
    </location>
</feature>
<feature type="region of interest" description="Disordered" evidence="1">
    <location>
        <begin position="32"/>
        <end position="77"/>
    </location>
</feature>
<dbReference type="SUPFAM" id="SSF47459">
    <property type="entry name" value="HLH, helix-loop-helix DNA-binding domain"/>
    <property type="match status" value="1"/>
</dbReference>
<dbReference type="GO" id="GO:0046983">
    <property type="term" value="F:protein dimerization activity"/>
    <property type="evidence" value="ECO:0007669"/>
    <property type="project" value="InterPro"/>
</dbReference>
<dbReference type="CDD" id="cd00083">
    <property type="entry name" value="bHLH_SF"/>
    <property type="match status" value="1"/>
</dbReference>
<dbReference type="KEGG" id="clus:A9F13_06g02596"/>
<protein>
    <submittedName>
        <fullName evidence="3">Transcriptional regulator</fullName>
    </submittedName>
</protein>
<name>A0AA91T2I6_CLALS</name>
<dbReference type="PANTHER" id="PTHR46266">
    <property type="entry name" value="TRANSCRIPTION FACTOR TT8"/>
    <property type="match status" value="1"/>
</dbReference>